<feature type="domain" description="Zinc finger DksA/TraR C4-type" evidence="5">
    <location>
        <begin position="73"/>
        <end position="103"/>
    </location>
</feature>
<dbReference type="Pfam" id="PF01258">
    <property type="entry name" value="zf-dskA_traR"/>
    <property type="match status" value="1"/>
</dbReference>
<dbReference type="Proteomes" id="UP001595596">
    <property type="component" value="Unassembled WGS sequence"/>
</dbReference>
<proteinExistence type="predicted"/>
<keyword evidence="1" id="KW-0479">Metal-binding</keyword>
<dbReference type="PANTHER" id="PTHR33823:SF4">
    <property type="entry name" value="GENERAL STRESS PROTEIN 16O"/>
    <property type="match status" value="1"/>
</dbReference>
<feature type="zinc finger region" description="dksA C4-type" evidence="4">
    <location>
        <begin position="78"/>
        <end position="102"/>
    </location>
</feature>
<accession>A0ABV7RYW3</accession>
<evidence type="ECO:0000313" key="7">
    <source>
        <dbReference type="EMBL" id="MFC3570029.1"/>
    </source>
</evidence>
<evidence type="ECO:0000256" key="3">
    <source>
        <dbReference type="ARBA" id="ARBA00022833"/>
    </source>
</evidence>
<keyword evidence="8" id="KW-1185">Reference proteome</keyword>
<comment type="caution">
    <text evidence="7">The sequence shown here is derived from an EMBL/GenBank/DDBJ whole genome shotgun (WGS) entry which is preliminary data.</text>
</comment>
<dbReference type="SUPFAM" id="SSF109635">
    <property type="entry name" value="DnaK suppressor protein DksA, alpha-hairpin domain"/>
    <property type="match status" value="1"/>
</dbReference>
<evidence type="ECO:0000256" key="2">
    <source>
        <dbReference type="ARBA" id="ARBA00022771"/>
    </source>
</evidence>
<dbReference type="SUPFAM" id="SSF57716">
    <property type="entry name" value="Glucocorticoid receptor-like (DNA-binding domain)"/>
    <property type="match status" value="1"/>
</dbReference>
<name>A0ABV7RYW3_9RHOB</name>
<keyword evidence="2" id="KW-0863">Zinc-finger</keyword>
<dbReference type="EMBL" id="JBHRXE010000031">
    <property type="protein sequence ID" value="MFC3570029.1"/>
    <property type="molecule type" value="Genomic_DNA"/>
</dbReference>
<feature type="domain" description="DnaK suppressor protein-like N-terminal" evidence="6">
    <location>
        <begin position="9"/>
        <end position="70"/>
    </location>
</feature>
<dbReference type="InterPro" id="IPR048487">
    <property type="entry name" value="DksA-like_N"/>
</dbReference>
<evidence type="ECO:0000256" key="4">
    <source>
        <dbReference type="PROSITE-ProRule" id="PRU00510"/>
    </source>
</evidence>
<protein>
    <submittedName>
        <fullName evidence="7">TraR/DksA family transcriptional regulator</fullName>
    </submittedName>
</protein>
<dbReference type="InterPro" id="IPR000962">
    <property type="entry name" value="Znf_DskA_TraR"/>
</dbReference>
<dbReference type="Gene3D" id="1.20.120.910">
    <property type="entry name" value="DksA, coiled-coil domain"/>
    <property type="match status" value="1"/>
</dbReference>
<evidence type="ECO:0000259" key="5">
    <source>
        <dbReference type="Pfam" id="PF01258"/>
    </source>
</evidence>
<dbReference type="Pfam" id="PF21173">
    <property type="entry name" value="DksA-like_N"/>
    <property type="match status" value="1"/>
</dbReference>
<evidence type="ECO:0000259" key="6">
    <source>
        <dbReference type="Pfam" id="PF21173"/>
    </source>
</evidence>
<keyword evidence="3" id="KW-0862">Zinc</keyword>
<dbReference type="RefSeq" id="WP_289893504.1">
    <property type="nucleotide sequence ID" value="NZ_JBHRXE010000031.1"/>
</dbReference>
<dbReference type="PANTHER" id="PTHR33823">
    <property type="entry name" value="RNA POLYMERASE-BINDING TRANSCRIPTION FACTOR DKSA-RELATED"/>
    <property type="match status" value="1"/>
</dbReference>
<reference evidence="8" key="1">
    <citation type="journal article" date="2019" name="Int. J. Syst. Evol. Microbiol.">
        <title>The Global Catalogue of Microorganisms (GCM) 10K type strain sequencing project: providing services to taxonomists for standard genome sequencing and annotation.</title>
        <authorList>
            <consortium name="The Broad Institute Genomics Platform"/>
            <consortium name="The Broad Institute Genome Sequencing Center for Infectious Disease"/>
            <person name="Wu L."/>
            <person name="Ma J."/>
        </authorList>
    </citation>
    <scope>NUCLEOTIDE SEQUENCE [LARGE SCALE GENOMIC DNA]</scope>
    <source>
        <strain evidence="8">VKM B-3226</strain>
    </source>
</reference>
<gene>
    <name evidence="7" type="ORF">ACFOMP_11265</name>
</gene>
<evidence type="ECO:0000256" key="1">
    <source>
        <dbReference type="ARBA" id="ARBA00022723"/>
    </source>
</evidence>
<dbReference type="PROSITE" id="PS51128">
    <property type="entry name" value="ZF_DKSA_2"/>
    <property type="match status" value="1"/>
</dbReference>
<organism evidence="7 8">
    <name type="scientific">Paracoccus simplex</name>
    <dbReference type="NCBI Taxonomy" id="2086346"/>
    <lineage>
        <taxon>Bacteria</taxon>
        <taxon>Pseudomonadati</taxon>
        <taxon>Pseudomonadota</taxon>
        <taxon>Alphaproteobacteria</taxon>
        <taxon>Rhodobacterales</taxon>
        <taxon>Paracoccaceae</taxon>
        <taxon>Paracoccus</taxon>
    </lineage>
</organism>
<dbReference type="InterPro" id="IPR037187">
    <property type="entry name" value="DnaK_N"/>
</dbReference>
<sequence length="106" mass="11777">MDLHARKISLTARRDAILADLARIRDELDDPLPQDWDDAAIEQEDDQVLQALGNAEQAELKRIEAALRRIETGDYGYCTICGDDIAAPRLDLIPDTPFCAQCAPRG</sequence>
<evidence type="ECO:0000313" key="8">
    <source>
        <dbReference type="Proteomes" id="UP001595596"/>
    </source>
</evidence>